<evidence type="ECO:0000313" key="1">
    <source>
        <dbReference type="EMBL" id="RWR83502.1"/>
    </source>
</evidence>
<comment type="caution">
    <text evidence="1">The sequence shown here is derived from an EMBL/GenBank/DDBJ whole genome shotgun (WGS) entry which is preliminary data.</text>
</comment>
<accession>A0A443NYF1</accession>
<dbReference type="AlphaFoldDB" id="A0A443NYF1"/>
<keyword evidence="2" id="KW-1185">Reference proteome</keyword>
<dbReference type="EMBL" id="QPKB01000004">
    <property type="protein sequence ID" value="RWR83502.1"/>
    <property type="molecule type" value="Genomic_DNA"/>
</dbReference>
<gene>
    <name evidence="1" type="ORF">CKAN_01225800</name>
</gene>
<proteinExistence type="predicted"/>
<dbReference type="Proteomes" id="UP000283530">
    <property type="component" value="Unassembled WGS sequence"/>
</dbReference>
<reference evidence="1 2" key="1">
    <citation type="journal article" date="2019" name="Nat. Plants">
        <title>Stout camphor tree genome fills gaps in understanding of flowering plant genome evolution.</title>
        <authorList>
            <person name="Chaw S.M."/>
            <person name="Liu Y.C."/>
            <person name="Wu Y.W."/>
            <person name="Wang H.Y."/>
            <person name="Lin C.I."/>
            <person name="Wu C.S."/>
            <person name="Ke H.M."/>
            <person name="Chang L.Y."/>
            <person name="Hsu C.Y."/>
            <person name="Yang H.T."/>
            <person name="Sudianto E."/>
            <person name="Hsu M.H."/>
            <person name="Wu K.P."/>
            <person name="Wang L.N."/>
            <person name="Leebens-Mack J.H."/>
            <person name="Tsai I.J."/>
        </authorList>
    </citation>
    <scope>NUCLEOTIDE SEQUENCE [LARGE SCALE GENOMIC DNA]</scope>
    <source>
        <strain evidence="2">cv. Chaw 1501</strain>
        <tissue evidence="1">Young leaves</tissue>
    </source>
</reference>
<name>A0A443NYF1_9MAGN</name>
<sequence length="78" mass="9126">MEQMKPHGEQEHRLFHLQLQQQRGPLSQCLYNIFSATSSLWAIDNGPIKMLHIKYQEKIGNNNMEHYIGQLVQLTAYS</sequence>
<organism evidence="1 2">
    <name type="scientific">Cinnamomum micranthum f. kanehirae</name>
    <dbReference type="NCBI Taxonomy" id="337451"/>
    <lineage>
        <taxon>Eukaryota</taxon>
        <taxon>Viridiplantae</taxon>
        <taxon>Streptophyta</taxon>
        <taxon>Embryophyta</taxon>
        <taxon>Tracheophyta</taxon>
        <taxon>Spermatophyta</taxon>
        <taxon>Magnoliopsida</taxon>
        <taxon>Magnoliidae</taxon>
        <taxon>Laurales</taxon>
        <taxon>Lauraceae</taxon>
        <taxon>Cinnamomum</taxon>
    </lineage>
</organism>
<evidence type="ECO:0000313" key="2">
    <source>
        <dbReference type="Proteomes" id="UP000283530"/>
    </source>
</evidence>
<protein>
    <submittedName>
        <fullName evidence="1">Uncharacterized protein</fullName>
    </submittedName>
</protein>